<keyword evidence="16" id="KW-0812">Transmembrane</keyword>
<dbReference type="EC" id="4.3.2.10" evidence="2"/>
<evidence type="ECO:0000256" key="11">
    <source>
        <dbReference type="ARBA" id="ARBA00049534"/>
    </source>
</evidence>
<keyword evidence="7 15" id="KW-0368">Histidine biosynthesis</keyword>
<keyword evidence="5" id="KW-0378">Hydrolase</keyword>
<dbReference type="OrthoDB" id="10254903at2759"/>
<evidence type="ECO:0000256" key="15">
    <source>
        <dbReference type="RuleBase" id="RU003657"/>
    </source>
</evidence>
<keyword evidence="16" id="KW-0472">Membrane</keyword>
<dbReference type="FunFam" id="3.20.20.70:FF:000094">
    <property type="entry name" value="Imidazole glycerol phosphate synthase hisHF"/>
    <property type="match status" value="1"/>
</dbReference>
<evidence type="ECO:0000256" key="1">
    <source>
        <dbReference type="ARBA" id="ARBA00005091"/>
    </source>
</evidence>
<dbReference type="FunFam" id="3.40.50.880:FF:000039">
    <property type="entry name" value="Imidazole glycerol phosphate synthase hisHF"/>
    <property type="match status" value="1"/>
</dbReference>
<dbReference type="GO" id="GO:0106245">
    <property type="term" value="F:L-serine-phosphatidylethanolamine phosphatidyltransferase activity"/>
    <property type="evidence" value="ECO:0007669"/>
    <property type="project" value="InterPro"/>
</dbReference>
<evidence type="ECO:0000256" key="5">
    <source>
        <dbReference type="ARBA" id="ARBA00022801"/>
    </source>
</evidence>
<keyword evidence="9" id="KW-0511">Multifunctional enzyme</keyword>
<dbReference type="InterPro" id="IPR013785">
    <property type="entry name" value="Aldolase_TIM"/>
</dbReference>
<feature type="transmembrane region" description="Helical" evidence="16">
    <location>
        <begin position="191"/>
        <end position="208"/>
    </location>
</feature>
<keyword evidence="8" id="KW-0456">Lyase</keyword>
<dbReference type="Pfam" id="PF00117">
    <property type="entry name" value="GATase"/>
    <property type="match status" value="1"/>
</dbReference>
<dbReference type="InterPro" id="IPR017926">
    <property type="entry name" value="GATASE"/>
</dbReference>
<dbReference type="SUPFAM" id="SSF51366">
    <property type="entry name" value="Ribulose-phoshate binding barrel"/>
    <property type="match status" value="1"/>
</dbReference>
<evidence type="ECO:0000256" key="4">
    <source>
        <dbReference type="ARBA" id="ARBA00022605"/>
    </source>
</evidence>
<comment type="catalytic activity">
    <reaction evidence="11">
        <text>L-glutamine + H2O = L-glutamate + NH4(+)</text>
        <dbReference type="Rhea" id="RHEA:15889"/>
        <dbReference type="ChEBI" id="CHEBI:15377"/>
        <dbReference type="ChEBI" id="CHEBI:28938"/>
        <dbReference type="ChEBI" id="CHEBI:29985"/>
        <dbReference type="ChEBI" id="CHEBI:58359"/>
        <dbReference type="EC" id="3.5.1.2"/>
    </reaction>
</comment>
<evidence type="ECO:0000313" key="18">
    <source>
        <dbReference type="EMBL" id="CAI2180510.1"/>
    </source>
</evidence>
<feature type="transmembrane region" description="Helical" evidence="16">
    <location>
        <begin position="109"/>
        <end position="129"/>
    </location>
</feature>
<dbReference type="Pfam" id="PF03034">
    <property type="entry name" value="PSS"/>
    <property type="match status" value="1"/>
</dbReference>
<feature type="transmembrane region" description="Helical" evidence="16">
    <location>
        <begin position="220"/>
        <end position="238"/>
    </location>
</feature>
<reference evidence="18" key="1">
    <citation type="submission" date="2022-08" db="EMBL/GenBank/DDBJ databases">
        <authorList>
            <person name="Kallberg Y."/>
            <person name="Tangrot J."/>
            <person name="Rosling A."/>
        </authorList>
    </citation>
    <scope>NUCLEOTIDE SEQUENCE</scope>
    <source>
        <strain evidence="18">Wild A</strain>
    </source>
</reference>
<dbReference type="PANTHER" id="PTHR21235:SF2">
    <property type="entry name" value="IMIDAZOLE GLYCEROL PHOSPHATE SYNTHASE HISHF"/>
    <property type="match status" value="1"/>
</dbReference>
<dbReference type="GO" id="GO:0016829">
    <property type="term" value="F:lyase activity"/>
    <property type="evidence" value="ECO:0007669"/>
    <property type="project" value="UniProtKB-KW"/>
</dbReference>
<dbReference type="InterPro" id="IPR006062">
    <property type="entry name" value="His_biosynth"/>
</dbReference>
<feature type="domain" description="Glutamine amidotransferase" evidence="17">
    <location>
        <begin position="385"/>
        <end position="587"/>
    </location>
</feature>
<protein>
    <recommendedName>
        <fullName evidence="14">Imidazole glycerol phosphate synthase hisHF</fullName>
        <ecNumber evidence="3">3.5.1.2</ecNumber>
        <ecNumber evidence="2">4.3.2.10</ecNumber>
    </recommendedName>
</protein>
<proteinExistence type="inferred from homology"/>
<evidence type="ECO:0000256" key="14">
    <source>
        <dbReference type="ARBA" id="ARBA00071580"/>
    </source>
</evidence>
<comment type="caution">
    <text evidence="18">The sequence shown here is derived from an EMBL/GenBank/DDBJ whole genome shotgun (WGS) entry which is preliminary data.</text>
</comment>
<dbReference type="NCBIfam" id="TIGR00735">
    <property type="entry name" value="hisF"/>
    <property type="match status" value="1"/>
</dbReference>
<evidence type="ECO:0000256" key="13">
    <source>
        <dbReference type="ARBA" id="ARBA00061106"/>
    </source>
</evidence>
<keyword evidence="6" id="KW-0315">Glutamine amidotransferase</keyword>
<dbReference type="Pfam" id="PF00977">
    <property type="entry name" value="His_biosynth"/>
    <property type="match status" value="1"/>
</dbReference>
<evidence type="ECO:0000256" key="8">
    <source>
        <dbReference type="ARBA" id="ARBA00023239"/>
    </source>
</evidence>
<feature type="transmembrane region" description="Helical" evidence="16">
    <location>
        <begin position="47"/>
        <end position="64"/>
    </location>
</feature>
<evidence type="ECO:0000256" key="10">
    <source>
        <dbReference type="ARBA" id="ARBA00047838"/>
    </source>
</evidence>
<dbReference type="EMBL" id="CAMKVN010002303">
    <property type="protein sequence ID" value="CAI2180510.1"/>
    <property type="molecule type" value="Genomic_DNA"/>
</dbReference>
<keyword evidence="19" id="KW-1185">Reference proteome</keyword>
<keyword evidence="4 15" id="KW-0028">Amino-acid biosynthesis</keyword>
<dbReference type="AlphaFoldDB" id="A0A9W4WR59"/>
<feature type="transmembrane region" description="Helical" evidence="16">
    <location>
        <begin position="76"/>
        <end position="97"/>
    </location>
</feature>
<dbReference type="InterPro" id="IPR010139">
    <property type="entry name" value="Imidazole-glycPsynth_HisH"/>
</dbReference>
<evidence type="ECO:0000313" key="19">
    <source>
        <dbReference type="Proteomes" id="UP001153678"/>
    </source>
</evidence>
<dbReference type="EC" id="3.5.1.2" evidence="3"/>
<comment type="similarity">
    <text evidence="15">Belongs to the HisA/HisF family.</text>
</comment>
<dbReference type="CDD" id="cd01748">
    <property type="entry name" value="GATase1_IGP_Synthase"/>
    <property type="match status" value="1"/>
</dbReference>
<evidence type="ECO:0000256" key="7">
    <source>
        <dbReference type="ARBA" id="ARBA00023102"/>
    </source>
</evidence>
<dbReference type="GO" id="GO:0000105">
    <property type="term" value="P:L-histidine biosynthetic process"/>
    <property type="evidence" value="ECO:0007669"/>
    <property type="project" value="UniProtKB-KW"/>
</dbReference>
<comment type="catalytic activity">
    <reaction evidence="10">
        <text>5-[(5-phospho-1-deoxy-D-ribulos-1-ylimino)methylamino]-1-(5-phospho-beta-D-ribosyl)imidazole-4-carboxamide + L-glutamine = D-erythro-1-(imidazol-4-yl)glycerol 3-phosphate + 5-amino-1-(5-phospho-beta-D-ribosyl)imidazole-4-carboxamide + L-glutamate + H(+)</text>
        <dbReference type="Rhea" id="RHEA:24793"/>
        <dbReference type="ChEBI" id="CHEBI:15378"/>
        <dbReference type="ChEBI" id="CHEBI:29985"/>
        <dbReference type="ChEBI" id="CHEBI:58278"/>
        <dbReference type="ChEBI" id="CHEBI:58359"/>
        <dbReference type="ChEBI" id="CHEBI:58475"/>
        <dbReference type="ChEBI" id="CHEBI:58525"/>
        <dbReference type="EC" id="4.3.2.10"/>
    </reaction>
</comment>
<evidence type="ECO:0000256" key="3">
    <source>
        <dbReference type="ARBA" id="ARBA00012918"/>
    </source>
</evidence>
<accession>A0A9W4WR59</accession>
<name>A0A9W4WR59_9GLOM</name>
<dbReference type="SUPFAM" id="SSF52317">
    <property type="entry name" value="Class I glutamine amidotransferase-like"/>
    <property type="match status" value="1"/>
</dbReference>
<dbReference type="Gene3D" id="3.20.20.70">
    <property type="entry name" value="Aldolase class I"/>
    <property type="match status" value="1"/>
</dbReference>
<dbReference type="HAMAP" id="MF_00278">
    <property type="entry name" value="HisH"/>
    <property type="match status" value="1"/>
</dbReference>
<organism evidence="18 19">
    <name type="scientific">Funneliformis geosporum</name>
    <dbReference type="NCBI Taxonomy" id="1117311"/>
    <lineage>
        <taxon>Eukaryota</taxon>
        <taxon>Fungi</taxon>
        <taxon>Fungi incertae sedis</taxon>
        <taxon>Mucoromycota</taxon>
        <taxon>Glomeromycotina</taxon>
        <taxon>Glomeromycetes</taxon>
        <taxon>Glomerales</taxon>
        <taxon>Glomeraceae</taxon>
        <taxon>Funneliformis</taxon>
    </lineage>
</organism>
<dbReference type="CDD" id="cd04731">
    <property type="entry name" value="HisF"/>
    <property type="match status" value="1"/>
</dbReference>
<dbReference type="PROSITE" id="PS51273">
    <property type="entry name" value="GATASE_TYPE_1"/>
    <property type="match status" value="1"/>
</dbReference>
<dbReference type="NCBIfam" id="TIGR01855">
    <property type="entry name" value="IMP_synth_hisH"/>
    <property type="match status" value="1"/>
</dbReference>
<comment type="function">
    <text evidence="12">IGPS catalyzes the conversion of PRFAR and glutamine to IGP, AICAR and glutamate. The glutaminase domain produces the ammonia necessary for the cyclase domain to produce IGP and AICAR from PRFAR. The ammonia is channeled to the active site of the cyclase domain.</text>
</comment>
<evidence type="ECO:0000256" key="12">
    <source>
        <dbReference type="ARBA" id="ARBA00055946"/>
    </source>
</evidence>
<keyword evidence="16" id="KW-1133">Transmembrane helix</keyword>
<dbReference type="Gene3D" id="3.40.50.880">
    <property type="match status" value="1"/>
</dbReference>
<evidence type="ECO:0000256" key="6">
    <source>
        <dbReference type="ARBA" id="ARBA00022962"/>
    </source>
</evidence>
<dbReference type="InterPro" id="IPR004651">
    <property type="entry name" value="HisF"/>
</dbReference>
<dbReference type="Proteomes" id="UP001153678">
    <property type="component" value="Unassembled WGS sequence"/>
</dbReference>
<dbReference type="InterPro" id="IPR004277">
    <property type="entry name" value="PSS"/>
</dbReference>
<dbReference type="InterPro" id="IPR029062">
    <property type="entry name" value="Class_I_gatase-like"/>
</dbReference>
<dbReference type="GO" id="GO:0000107">
    <property type="term" value="F:imidazoleglycerol-phosphate synthase activity"/>
    <property type="evidence" value="ECO:0007669"/>
    <property type="project" value="InterPro"/>
</dbReference>
<dbReference type="InterPro" id="IPR050064">
    <property type="entry name" value="IGPS_HisA/HisF"/>
</dbReference>
<sequence length="939" mass="106967">MYTASSSSPDPPNKAIIDPFDARSLQVQPVAYIDNDPPTEFFYRPRTLTVLSAMIIGLVYVAIYREEDDKASNTATNIKFGSMAGVGFFLLFAMLQFRDGPFIRPHPAFWRIVLGLGVLYQMFLVFLLFQNKFDARLFLRAIDPTLGRPLPERSYSENCELTYENVKNQIDIFVVYHATGWYAKAVVLRDYWFCWILSVMFEIMEYSLQHQLNNFAECWWDHWILDVLICNWIGLYFGMKTCEYFEMKGYSWRGFKQIRSSKGKVKRIVQQFTPHHWTKFEWGTTKNFKNYLAVIGLLFLFLQAELNSFYLKYLLWIPPEHPLNSYRALLLFMCSIPGTREAYQYLTDKNCKRFGPQAWLTIANLMTESVICYKFENTIMEGLYLLDYGAGNVRSLVNAVNKLGYEIKLIKEPGDILKAEKLIFPGVGAFGNAMQLLVEKNYAEPLKQFIAAGKQFMGICVGLQALFEGSEENPNIPGLGIIPGTVKLFNKDDKVVPHMGWNEANCLREIKYKNQQDNQCGIKPGSVYYFVHSYAVPYNEKIKEWILSTTQYGDEIFISSIQKDNVFCTQFHPEKSGYAGLRILKSFLESSDNSNLIIDDDRKIVTKNPIRLSKDRFRKRIIACLDVRANDHGDLVVTKGDQYDVRERSTDNANGQVRNLGKPVDLARRYFDEGADEITFLNITSFRNCPLVDLPMLEILKLTSETVFVPLTIGGGIRDIKDPDGKFHSALEVAGEYFRSGADKVSIGSDAVYAVEDFLANNKILSGRTAIETIAHAYGSQAVVISVDPKRIYVNSPDDEPNHHVIKTSYLGPNGETWCWYQCTVKGGREGRDIDVHQLVTSCEAMGAGEILLNCMDKDGTNSGYDLELINDVKKAVRIPVIASSGAGKEDHFAEVFEKTNVEAALAAGIFHRREIPIKHVKNYLKERYVLIRDEDLSF</sequence>
<dbReference type="GO" id="GO:0004359">
    <property type="term" value="F:glutaminase activity"/>
    <property type="evidence" value="ECO:0007669"/>
    <property type="project" value="UniProtKB-EC"/>
</dbReference>
<evidence type="ECO:0000259" key="17">
    <source>
        <dbReference type="Pfam" id="PF00117"/>
    </source>
</evidence>
<dbReference type="PANTHER" id="PTHR21235">
    <property type="entry name" value="IMIDAZOLE GLYCEROL PHOSPHATE SYNTHASE SUBUNIT HISF/H IGP SYNTHASE SUBUNIT HISF/H"/>
    <property type="match status" value="1"/>
</dbReference>
<evidence type="ECO:0000256" key="9">
    <source>
        <dbReference type="ARBA" id="ARBA00023268"/>
    </source>
</evidence>
<dbReference type="GO" id="GO:0006659">
    <property type="term" value="P:phosphatidylserine biosynthetic process"/>
    <property type="evidence" value="ECO:0007669"/>
    <property type="project" value="InterPro"/>
</dbReference>
<evidence type="ECO:0000256" key="16">
    <source>
        <dbReference type="SAM" id="Phobius"/>
    </source>
</evidence>
<comment type="pathway">
    <text evidence="1">Amino-acid biosynthesis; L-histidine biosynthesis; L-histidine from 5-phospho-alpha-D-ribose 1-diphosphate: step 5/9.</text>
</comment>
<dbReference type="InterPro" id="IPR011060">
    <property type="entry name" value="RibuloseP-bd_barrel"/>
</dbReference>
<gene>
    <name evidence="18" type="ORF">FWILDA_LOCUS9618</name>
</gene>
<evidence type="ECO:0000256" key="2">
    <source>
        <dbReference type="ARBA" id="ARBA00012809"/>
    </source>
</evidence>
<comment type="similarity">
    <text evidence="13">In the C-terminal section; belongs to the HisA/HisF family.</text>
</comment>
<feature type="transmembrane region" description="Helical" evidence="16">
    <location>
        <begin position="291"/>
        <end position="311"/>
    </location>
</feature>